<dbReference type="PROSITE" id="PS51796">
    <property type="entry name" value="MSS4"/>
    <property type="match status" value="1"/>
</dbReference>
<dbReference type="SUPFAM" id="SSF51316">
    <property type="entry name" value="Mss4-like"/>
    <property type="match status" value="1"/>
</dbReference>
<dbReference type="Pfam" id="PF04421">
    <property type="entry name" value="Mss4"/>
    <property type="match status" value="1"/>
</dbReference>
<reference evidence="5 6" key="1">
    <citation type="submission" date="2023-11" db="EMBL/GenBank/DDBJ databases">
        <title>Halocaridina rubra genome assembly.</title>
        <authorList>
            <person name="Smith C."/>
        </authorList>
    </citation>
    <scope>NUCLEOTIDE SEQUENCE [LARGE SCALE GENOMIC DNA]</scope>
    <source>
        <strain evidence="5">EP-1</strain>
        <tissue evidence="5">Whole</tissue>
    </source>
</reference>
<dbReference type="InterPro" id="IPR011323">
    <property type="entry name" value="Mss4/transl-control_tumour"/>
</dbReference>
<feature type="compositionally biased region" description="Polar residues" evidence="4">
    <location>
        <begin position="84"/>
        <end position="93"/>
    </location>
</feature>
<keyword evidence="2" id="KW-0344">Guanine-nucleotide releasing factor</keyword>
<keyword evidence="3" id="KW-0653">Protein transport</keyword>
<keyword evidence="1" id="KW-0813">Transport</keyword>
<dbReference type="Gene3D" id="2.170.150.10">
    <property type="entry name" value="Metal Binding Protein, Guanine Nucleotide Exchange Factor, Chain A"/>
    <property type="match status" value="1"/>
</dbReference>
<protein>
    <recommendedName>
        <fullName evidence="7">Guanine nucleotide exchange factor MSS4</fullName>
    </recommendedName>
</protein>
<dbReference type="PANTHER" id="PTHR13276">
    <property type="entry name" value="GUANINE NUCLEOTIDE EXCHANGE FACTOR MSS4"/>
    <property type="match status" value="1"/>
</dbReference>
<dbReference type="AlphaFoldDB" id="A0AAN8WRX3"/>
<dbReference type="PANTHER" id="PTHR13276:SF0">
    <property type="entry name" value="GUANINE NUCLEOTIDE EXCHANGE FACTOR MSS4"/>
    <property type="match status" value="1"/>
</dbReference>
<dbReference type="EMBL" id="JAXCGZ010015671">
    <property type="protein sequence ID" value="KAK7069932.1"/>
    <property type="molecule type" value="Genomic_DNA"/>
</dbReference>
<accession>A0AAN8WRX3</accession>
<dbReference type="FunFam" id="2.170.150.10:FF:000005">
    <property type="entry name" value="Guanine nucleotide exchange factor MSS4"/>
    <property type="match status" value="1"/>
</dbReference>
<organism evidence="5 6">
    <name type="scientific">Halocaridina rubra</name>
    <name type="common">Hawaiian red shrimp</name>
    <dbReference type="NCBI Taxonomy" id="373956"/>
    <lineage>
        <taxon>Eukaryota</taxon>
        <taxon>Metazoa</taxon>
        <taxon>Ecdysozoa</taxon>
        <taxon>Arthropoda</taxon>
        <taxon>Crustacea</taxon>
        <taxon>Multicrustacea</taxon>
        <taxon>Malacostraca</taxon>
        <taxon>Eumalacostraca</taxon>
        <taxon>Eucarida</taxon>
        <taxon>Decapoda</taxon>
        <taxon>Pleocyemata</taxon>
        <taxon>Caridea</taxon>
        <taxon>Atyoidea</taxon>
        <taxon>Atyidae</taxon>
        <taxon>Halocaridina</taxon>
    </lineage>
</organism>
<proteinExistence type="predicted"/>
<evidence type="ECO:0000256" key="2">
    <source>
        <dbReference type="ARBA" id="ARBA00022658"/>
    </source>
</evidence>
<sequence>MKLKIGKKDNYLRREDRDHYRHDLLKERQGALSFFLLTGMETNSLISEGQNRCVIACVHCDSRVLSPQSATFLSQAHPLPTPTQPKDQPSPNTEDLGEWWVVDDMFTFDNIGFSHTVGNTKYLVCADCERGPVGWHDNNTRKSYVALARVKHT</sequence>
<keyword evidence="6" id="KW-1185">Reference proteome</keyword>
<dbReference type="GO" id="GO:0016020">
    <property type="term" value="C:membrane"/>
    <property type="evidence" value="ECO:0007669"/>
    <property type="project" value="TreeGrafter"/>
</dbReference>
<dbReference type="InterPro" id="IPR007515">
    <property type="entry name" value="Mss4"/>
</dbReference>
<dbReference type="GO" id="GO:0008270">
    <property type="term" value="F:zinc ion binding"/>
    <property type="evidence" value="ECO:0007669"/>
    <property type="project" value="TreeGrafter"/>
</dbReference>
<evidence type="ECO:0008006" key="7">
    <source>
        <dbReference type="Google" id="ProtNLM"/>
    </source>
</evidence>
<feature type="region of interest" description="Disordered" evidence="4">
    <location>
        <begin position="75"/>
        <end position="94"/>
    </location>
</feature>
<evidence type="ECO:0000256" key="1">
    <source>
        <dbReference type="ARBA" id="ARBA00022448"/>
    </source>
</evidence>
<dbReference type="InterPro" id="IPR011057">
    <property type="entry name" value="Mss4-like_sf"/>
</dbReference>
<dbReference type="GO" id="GO:0006892">
    <property type="term" value="P:post-Golgi vesicle-mediated transport"/>
    <property type="evidence" value="ECO:0007669"/>
    <property type="project" value="TreeGrafter"/>
</dbReference>
<evidence type="ECO:0000313" key="5">
    <source>
        <dbReference type="EMBL" id="KAK7069932.1"/>
    </source>
</evidence>
<evidence type="ECO:0000256" key="4">
    <source>
        <dbReference type="SAM" id="MobiDB-lite"/>
    </source>
</evidence>
<dbReference type="GO" id="GO:0007264">
    <property type="term" value="P:small GTPase-mediated signal transduction"/>
    <property type="evidence" value="ECO:0007669"/>
    <property type="project" value="InterPro"/>
</dbReference>
<dbReference type="GO" id="GO:0005085">
    <property type="term" value="F:guanyl-nucleotide exchange factor activity"/>
    <property type="evidence" value="ECO:0007669"/>
    <property type="project" value="UniProtKB-KW"/>
</dbReference>
<dbReference type="Proteomes" id="UP001381693">
    <property type="component" value="Unassembled WGS sequence"/>
</dbReference>
<comment type="caution">
    <text evidence="5">The sequence shown here is derived from an EMBL/GenBank/DDBJ whole genome shotgun (WGS) entry which is preliminary data.</text>
</comment>
<evidence type="ECO:0000313" key="6">
    <source>
        <dbReference type="Proteomes" id="UP001381693"/>
    </source>
</evidence>
<dbReference type="GO" id="GO:0005829">
    <property type="term" value="C:cytosol"/>
    <property type="evidence" value="ECO:0007669"/>
    <property type="project" value="TreeGrafter"/>
</dbReference>
<dbReference type="GO" id="GO:0015031">
    <property type="term" value="P:protein transport"/>
    <property type="evidence" value="ECO:0007669"/>
    <property type="project" value="UniProtKB-KW"/>
</dbReference>
<name>A0AAN8WRX3_HALRR</name>
<evidence type="ECO:0000256" key="3">
    <source>
        <dbReference type="ARBA" id="ARBA00022927"/>
    </source>
</evidence>
<gene>
    <name evidence="5" type="ORF">SK128_004635</name>
</gene>